<dbReference type="Proteomes" id="UP000789508">
    <property type="component" value="Unassembled WGS sequence"/>
</dbReference>
<evidence type="ECO:0000313" key="1">
    <source>
        <dbReference type="EMBL" id="CAG8720876.1"/>
    </source>
</evidence>
<gene>
    <name evidence="1" type="ORF">ALEPTO_LOCUS12259</name>
</gene>
<accession>A0A9N9I609</accession>
<feature type="non-terminal residue" evidence="1">
    <location>
        <position position="52"/>
    </location>
</feature>
<comment type="caution">
    <text evidence="1">The sequence shown here is derived from an EMBL/GenBank/DDBJ whole genome shotgun (WGS) entry which is preliminary data.</text>
</comment>
<proteinExistence type="predicted"/>
<evidence type="ECO:0000313" key="2">
    <source>
        <dbReference type="Proteomes" id="UP000789508"/>
    </source>
</evidence>
<keyword evidence="2" id="KW-1185">Reference proteome</keyword>
<dbReference type="EMBL" id="CAJVPS010026174">
    <property type="protein sequence ID" value="CAG8720876.1"/>
    <property type="molecule type" value="Genomic_DNA"/>
</dbReference>
<dbReference type="AlphaFoldDB" id="A0A9N9I609"/>
<sequence>MKCFMVELFSSYKARENYTQTISEIIFDEVIINPKTGEDYLEDEEGKIKELI</sequence>
<organism evidence="1 2">
    <name type="scientific">Ambispora leptoticha</name>
    <dbReference type="NCBI Taxonomy" id="144679"/>
    <lineage>
        <taxon>Eukaryota</taxon>
        <taxon>Fungi</taxon>
        <taxon>Fungi incertae sedis</taxon>
        <taxon>Mucoromycota</taxon>
        <taxon>Glomeromycotina</taxon>
        <taxon>Glomeromycetes</taxon>
        <taxon>Archaeosporales</taxon>
        <taxon>Ambisporaceae</taxon>
        <taxon>Ambispora</taxon>
    </lineage>
</organism>
<protein>
    <submittedName>
        <fullName evidence="1">8827_t:CDS:1</fullName>
    </submittedName>
</protein>
<reference evidence="1" key="1">
    <citation type="submission" date="2021-06" db="EMBL/GenBank/DDBJ databases">
        <authorList>
            <person name="Kallberg Y."/>
            <person name="Tangrot J."/>
            <person name="Rosling A."/>
        </authorList>
    </citation>
    <scope>NUCLEOTIDE SEQUENCE</scope>
    <source>
        <strain evidence="1">FL130A</strain>
    </source>
</reference>
<name>A0A9N9I609_9GLOM</name>